<name>A0A0F2LSF5_SPOSC</name>
<feature type="transmembrane region" description="Helical" evidence="5">
    <location>
        <begin position="375"/>
        <end position="399"/>
    </location>
</feature>
<reference evidence="6 7" key="2">
    <citation type="journal article" date="2015" name="Eukaryot. Cell">
        <title>Asexual propagation of a virulent clone complex in a human and feline outbreak of sporotrichosis.</title>
        <authorList>
            <person name="Teixeira Mde M."/>
            <person name="Rodrigues A.M."/>
            <person name="Tsui C.K."/>
            <person name="de Almeida L.G."/>
            <person name="Van Diepeningen A.D."/>
            <person name="van den Ende B.G."/>
            <person name="Fernandes G.F."/>
            <person name="Kano R."/>
            <person name="Hamelin R.C."/>
            <person name="Lopes-Bezerra L.M."/>
            <person name="Vasconcelos A.T."/>
            <person name="de Hoog S."/>
            <person name="de Camargo Z.P."/>
            <person name="Felipe M.S."/>
        </authorList>
    </citation>
    <scope>NUCLEOTIDE SEQUENCE [LARGE SCALE GENOMIC DNA]</scope>
    <source>
        <strain evidence="6 7">1099-18</strain>
    </source>
</reference>
<reference evidence="6 7" key="1">
    <citation type="journal article" date="2014" name="BMC Genomics">
        <title>Comparative genomics of the major fungal agents of human and animal Sporotrichosis: Sporothrix schenckii and Sporothrix brasiliensis.</title>
        <authorList>
            <person name="Teixeira M.M."/>
            <person name="de Almeida L.G."/>
            <person name="Kubitschek-Barreira P."/>
            <person name="Alves F.L."/>
            <person name="Kioshima E.S."/>
            <person name="Abadio A.K."/>
            <person name="Fernandes L."/>
            <person name="Derengowski L.S."/>
            <person name="Ferreira K.S."/>
            <person name="Souza R.C."/>
            <person name="Ruiz J.C."/>
            <person name="de Andrade N.C."/>
            <person name="Paes H.C."/>
            <person name="Nicola A.M."/>
            <person name="Albuquerque P."/>
            <person name="Gerber A.L."/>
            <person name="Martins V.P."/>
            <person name="Peconick L.D."/>
            <person name="Neto A.V."/>
            <person name="Chaucanez C.B."/>
            <person name="Silva P.A."/>
            <person name="Cunha O.L."/>
            <person name="de Oliveira F.F."/>
            <person name="dos Santos T.C."/>
            <person name="Barros A.L."/>
            <person name="Soares M.A."/>
            <person name="de Oliveira L.M."/>
            <person name="Marini M.M."/>
            <person name="Villalobos-Duno H."/>
            <person name="Cunha M.M."/>
            <person name="de Hoog S."/>
            <person name="da Silveira J.F."/>
            <person name="Henrissat B."/>
            <person name="Nino-Vega G.A."/>
            <person name="Cisalpino P.S."/>
            <person name="Mora-Montes H.M."/>
            <person name="Almeida S.R."/>
            <person name="Stajich J.E."/>
            <person name="Lopes-Bezerra L.M."/>
            <person name="Vasconcelos A.T."/>
            <person name="Felipe M.S."/>
        </authorList>
    </citation>
    <scope>NUCLEOTIDE SEQUENCE [LARGE SCALE GENOMIC DNA]</scope>
    <source>
        <strain evidence="6 7">1099-18</strain>
    </source>
</reference>
<evidence type="ECO:0000313" key="6">
    <source>
        <dbReference type="EMBL" id="KJR79799.1"/>
    </source>
</evidence>
<dbReference type="GeneID" id="27662275"/>
<feature type="transmembrane region" description="Helical" evidence="5">
    <location>
        <begin position="333"/>
        <end position="355"/>
    </location>
</feature>
<dbReference type="AlphaFoldDB" id="A0A0F2LSF5"/>
<evidence type="ECO:0000256" key="1">
    <source>
        <dbReference type="ARBA" id="ARBA00004141"/>
    </source>
</evidence>
<feature type="transmembrane region" description="Helical" evidence="5">
    <location>
        <begin position="212"/>
        <end position="231"/>
    </location>
</feature>
<dbReference type="PANTHER" id="PTHR23502:SF30">
    <property type="entry name" value="TRANSPORTER, PUTATIVE (AFU_ORTHOLOGUE AFUA_8G04702)-RELATED"/>
    <property type="match status" value="1"/>
</dbReference>
<dbReference type="GO" id="GO:0005886">
    <property type="term" value="C:plasma membrane"/>
    <property type="evidence" value="ECO:0007669"/>
    <property type="project" value="TreeGrafter"/>
</dbReference>
<dbReference type="InterPro" id="IPR036259">
    <property type="entry name" value="MFS_trans_sf"/>
</dbReference>
<feature type="transmembrane region" description="Helical" evidence="5">
    <location>
        <begin position="420"/>
        <end position="441"/>
    </location>
</feature>
<evidence type="ECO:0000256" key="2">
    <source>
        <dbReference type="ARBA" id="ARBA00022692"/>
    </source>
</evidence>
<dbReference type="RefSeq" id="XP_016582475.1">
    <property type="nucleotide sequence ID" value="XM_016726998.1"/>
</dbReference>
<dbReference type="Proteomes" id="UP000033710">
    <property type="component" value="Unassembled WGS sequence"/>
</dbReference>
<feature type="transmembrane region" description="Helical" evidence="5">
    <location>
        <begin position="123"/>
        <end position="141"/>
    </location>
</feature>
<keyword evidence="2 5" id="KW-0812">Transmembrane</keyword>
<evidence type="ECO:0000256" key="4">
    <source>
        <dbReference type="ARBA" id="ARBA00023136"/>
    </source>
</evidence>
<feature type="transmembrane region" description="Helical" evidence="5">
    <location>
        <begin position="447"/>
        <end position="471"/>
    </location>
</feature>
<evidence type="ECO:0000313" key="7">
    <source>
        <dbReference type="Proteomes" id="UP000033710"/>
    </source>
</evidence>
<keyword evidence="3 5" id="KW-1133">Transmembrane helix</keyword>
<dbReference type="EMBL" id="AXCR01000014">
    <property type="protein sequence ID" value="KJR79799.1"/>
    <property type="molecule type" value="Genomic_DNA"/>
</dbReference>
<dbReference type="Pfam" id="PF07690">
    <property type="entry name" value="MFS_1"/>
    <property type="match status" value="1"/>
</dbReference>
<dbReference type="VEuPathDB" id="FungiDB:SPSK_00015"/>
<dbReference type="PANTHER" id="PTHR23502">
    <property type="entry name" value="MAJOR FACILITATOR SUPERFAMILY"/>
    <property type="match status" value="1"/>
</dbReference>
<dbReference type="SUPFAM" id="SSF103473">
    <property type="entry name" value="MFS general substrate transporter"/>
    <property type="match status" value="1"/>
</dbReference>
<accession>A0A0F2LSF5</accession>
<feature type="transmembrane region" description="Helical" evidence="5">
    <location>
        <begin position="153"/>
        <end position="175"/>
    </location>
</feature>
<evidence type="ECO:0000256" key="5">
    <source>
        <dbReference type="SAM" id="Phobius"/>
    </source>
</evidence>
<dbReference type="Gene3D" id="1.20.1250.20">
    <property type="entry name" value="MFS general substrate transporter like domains"/>
    <property type="match status" value="1"/>
</dbReference>
<proteinExistence type="predicted"/>
<feature type="transmembrane region" description="Helical" evidence="5">
    <location>
        <begin position="514"/>
        <end position="535"/>
    </location>
</feature>
<dbReference type="KEGG" id="ssck:SPSK_00015"/>
<protein>
    <submittedName>
        <fullName evidence="6">MFS transporter</fullName>
    </submittedName>
</protein>
<organism evidence="6 7">
    <name type="scientific">Sporothrix schenckii 1099-18</name>
    <dbReference type="NCBI Taxonomy" id="1397361"/>
    <lineage>
        <taxon>Eukaryota</taxon>
        <taxon>Fungi</taxon>
        <taxon>Dikarya</taxon>
        <taxon>Ascomycota</taxon>
        <taxon>Pezizomycotina</taxon>
        <taxon>Sordariomycetes</taxon>
        <taxon>Sordariomycetidae</taxon>
        <taxon>Ophiostomatales</taxon>
        <taxon>Ophiostomataceae</taxon>
        <taxon>Sporothrix</taxon>
    </lineage>
</organism>
<feature type="transmembrane region" description="Helical" evidence="5">
    <location>
        <begin position="100"/>
        <end position="118"/>
    </location>
</feature>
<comment type="caution">
    <text evidence="6">The sequence shown here is derived from an EMBL/GenBank/DDBJ whole genome shotgun (WGS) entry which is preliminary data.</text>
</comment>
<sequence>MAEVHDTFVPGTIHLVDVAWELNPDHGRRQERDIVLHPKPSSHADDPLNWSYRRKLLSTLCMFVYAMTICISSAAIYSVLEPISEATNLSVDELNAGTGYMFLSFGWGCLVWQPLGLAYGKRLAYLLSVLCTVAVMIWAPFTTNKGQWIASKTLQGFFGAPVEGLCEISMTDIWFTHERGKYLTIYVLALYIANSIAPLIAAFIAAGQGWKWVLYWCAIYNAVSFLFLFFFMEETNWTRDQTSTEDVPIHNEKTVGDNFDAPVSAATNVDKDIAGAGASHGDEVPKLFASPSHGQGAMSYTKKSYWAKLRLFDRHTTKVVTTMSLFRQVTRPLLYMQLPVVVFCGTGVGCYQMWLSFLNGTESSIMSGSYGFSTLMLGVPFVSPIIFSFIGYLYVGVFGDRFIVRMARRNNGVFEPEHRLWLLLPLVVIAPGSQLLWGLGAYYKVHWIGPVIAMGFISFATVVGAQVCYSYCIDSYRALSGEAIVTVVLLRNNMLFGINYGITPWITNMGLRNAYTLAAVVAFLQVLTFLLMTTYGKRLRARSVKLFRKYCAQLEADGLLH</sequence>
<comment type="subcellular location">
    <subcellularLocation>
        <location evidence="1">Membrane</location>
        <topology evidence="1">Multi-pass membrane protein</topology>
    </subcellularLocation>
</comment>
<dbReference type="OrthoDB" id="5215911at2759"/>
<evidence type="ECO:0000256" key="3">
    <source>
        <dbReference type="ARBA" id="ARBA00022989"/>
    </source>
</evidence>
<feature type="transmembrane region" description="Helical" evidence="5">
    <location>
        <begin position="56"/>
        <end position="80"/>
    </location>
</feature>
<keyword evidence="4 5" id="KW-0472">Membrane</keyword>
<dbReference type="GO" id="GO:0022857">
    <property type="term" value="F:transmembrane transporter activity"/>
    <property type="evidence" value="ECO:0007669"/>
    <property type="project" value="InterPro"/>
</dbReference>
<gene>
    <name evidence="6" type="ORF">SPSK_00015</name>
</gene>
<feature type="transmembrane region" description="Helical" evidence="5">
    <location>
        <begin position="182"/>
        <end position="206"/>
    </location>
</feature>
<feature type="transmembrane region" description="Helical" evidence="5">
    <location>
        <begin position="483"/>
        <end position="502"/>
    </location>
</feature>
<dbReference type="InterPro" id="IPR011701">
    <property type="entry name" value="MFS"/>
</dbReference>